<dbReference type="Gene3D" id="2.10.60.10">
    <property type="entry name" value="CD59"/>
    <property type="match status" value="1"/>
</dbReference>
<dbReference type="CDD" id="cd00206">
    <property type="entry name" value="TFP_snake_toxin"/>
    <property type="match status" value="1"/>
</dbReference>
<keyword evidence="4" id="KW-0732">Signal</keyword>
<dbReference type="GO" id="GO:0005576">
    <property type="term" value="C:extracellular region"/>
    <property type="evidence" value="ECO:0007669"/>
    <property type="project" value="UniProtKB-SubCell"/>
</dbReference>
<dbReference type="SUPFAM" id="SSF57302">
    <property type="entry name" value="Snake toxin-like"/>
    <property type="match status" value="1"/>
</dbReference>
<evidence type="ECO:0000256" key="4">
    <source>
        <dbReference type="SAM" id="SignalP"/>
    </source>
</evidence>
<keyword evidence="2" id="KW-0964">Secreted</keyword>
<dbReference type="GO" id="GO:0090729">
    <property type="term" value="F:toxin activity"/>
    <property type="evidence" value="ECO:0007669"/>
    <property type="project" value="InterPro"/>
</dbReference>
<name>A0A898INM0_CALBG</name>
<evidence type="ECO:0000313" key="5">
    <source>
        <dbReference type="EMBL" id="QSI83956.1"/>
    </source>
</evidence>
<feature type="signal peptide" evidence="4">
    <location>
        <begin position="1"/>
        <end position="21"/>
    </location>
</feature>
<protein>
    <submittedName>
        <fullName evidence="5">Three-finger toxin</fullName>
    </submittedName>
</protein>
<reference evidence="5" key="1">
    <citation type="journal article" name="Toxins">
        <title>Electric Blue: Molecular Evolution of Three-Finger Toxins in the Long-Glanded Coral Snake Species Calliophis bivirgatus.</title>
        <authorList>
            <person name="Dashevsky D."/>
            <person name="Rokyta D."/>
            <person name="Frank N."/>
            <person name="Nouwens A."/>
            <person name="Fry B.G."/>
        </authorList>
    </citation>
    <scope>NUCLEOTIDE SEQUENCE</scope>
    <source>
        <tissue evidence="5">Venom gland</tissue>
    </source>
</reference>
<dbReference type="InterPro" id="IPR003571">
    <property type="entry name" value="Snake_3FTx"/>
</dbReference>
<accession>A0A898INM0</accession>
<dbReference type="AlphaFoldDB" id="A0A898INM0"/>
<dbReference type="InterPro" id="IPR045860">
    <property type="entry name" value="Snake_toxin-like_sf"/>
</dbReference>
<organism evidence="5">
    <name type="scientific">Calliophis bivirgatus</name>
    <name type="common">Blue Malaysian coral snake</name>
    <name type="synonym">Maticora bivirgata</name>
    <dbReference type="NCBI Taxonomy" id="8633"/>
    <lineage>
        <taxon>Eukaryota</taxon>
        <taxon>Metazoa</taxon>
        <taxon>Chordata</taxon>
        <taxon>Craniata</taxon>
        <taxon>Vertebrata</taxon>
        <taxon>Euteleostomi</taxon>
        <taxon>Lepidosauria</taxon>
        <taxon>Squamata</taxon>
        <taxon>Bifurcata</taxon>
        <taxon>Unidentata</taxon>
        <taxon>Episquamata</taxon>
        <taxon>Toxicofera</taxon>
        <taxon>Serpentes</taxon>
        <taxon>Colubroidea</taxon>
        <taxon>Elapidae</taxon>
        <taxon>Elapinae</taxon>
        <taxon>Calliophis</taxon>
    </lineage>
</organism>
<evidence type="ECO:0000256" key="1">
    <source>
        <dbReference type="ARBA" id="ARBA00004613"/>
    </source>
</evidence>
<feature type="chain" id="PRO_5032762212" evidence="4">
    <location>
        <begin position="22"/>
        <end position="79"/>
    </location>
</feature>
<dbReference type="EMBL" id="MW575052">
    <property type="protein sequence ID" value="QSI83956.1"/>
    <property type="molecule type" value="mRNA"/>
</dbReference>
<evidence type="ECO:0000256" key="3">
    <source>
        <dbReference type="ARBA" id="ARBA00023157"/>
    </source>
</evidence>
<sequence length="79" mass="8953">MKTLLLTLVVVTILCLDLGSTLKCYNTPFPLIYKTCSAEKNLCYQNTYHVGKFITVVTRGCTDKCLKDYKCCNTDKCNK</sequence>
<proteinExistence type="evidence at transcript level"/>
<comment type="subcellular location">
    <subcellularLocation>
        <location evidence="1">Secreted</location>
    </subcellularLocation>
</comment>
<evidence type="ECO:0000256" key="2">
    <source>
        <dbReference type="ARBA" id="ARBA00022525"/>
    </source>
</evidence>
<keyword evidence="3" id="KW-1015">Disulfide bond</keyword>